<reference evidence="1 2" key="1">
    <citation type="submission" date="2023-09" db="EMBL/GenBank/DDBJ databases">
        <authorList>
            <person name="Rey-Velasco X."/>
        </authorList>
    </citation>
    <scope>NUCLEOTIDE SEQUENCE [LARGE SCALE GENOMIC DNA]</scope>
    <source>
        <strain evidence="1 2">P385</strain>
    </source>
</reference>
<protein>
    <submittedName>
        <fullName evidence="1">Uncharacterized protein</fullName>
    </submittedName>
</protein>
<evidence type="ECO:0000313" key="1">
    <source>
        <dbReference type="EMBL" id="MDT0618469.1"/>
    </source>
</evidence>
<accession>A0ABU3B7M8</accession>
<evidence type="ECO:0000313" key="2">
    <source>
        <dbReference type="Proteomes" id="UP001259982"/>
    </source>
</evidence>
<dbReference type="EMBL" id="JAVRHY010000006">
    <property type="protein sequence ID" value="MDT0618469.1"/>
    <property type="molecule type" value="Genomic_DNA"/>
</dbReference>
<proteinExistence type="predicted"/>
<dbReference type="RefSeq" id="WP_311658586.1">
    <property type="nucleotide sequence ID" value="NZ_JAVRHY010000006.1"/>
</dbReference>
<gene>
    <name evidence="1" type="ORF">RM531_08265</name>
</gene>
<organism evidence="1 2">
    <name type="scientific">Spectribacter acetivorans</name>
    <dbReference type="NCBI Taxonomy" id="3075603"/>
    <lineage>
        <taxon>Bacteria</taxon>
        <taxon>Pseudomonadati</taxon>
        <taxon>Pseudomonadota</taxon>
        <taxon>Gammaproteobacteria</taxon>
        <taxon>Salinisphaerales</taxon>
        <taxon>Salinisphaeraceae</taxon>
        <taxon>Spectribacter</taxon>
    </lineage>
</organism>
<comment type="caution">
    <text evidence="1">The sequence shown here is derived from an EMBL/GenBank/DDBJ whole genome shotgun (WGS) entry which is preliminary data.</text>
</comment>
<keyword evidence="2" id="KW-1185">Reference proteome</keyword>
<dbReference type="Proteomes" id="UP001259982">
    <property type="component" value="Unassembled WGS sequence"/>
</dbReference>
<name>A0ABU3B7M8_9GAMM</name>
<sequence length="220" mass="24677">MANIQGLTDHARERLALRSTLSDGALMSILNHGRYRTLTRSASRSHRYRLIYDGEAERFLVVVETADDWVKTVLPLEYWEAWPGAKGGATPDDRAAALREAGCSVQQVQAERQAGEATTVVRVSGRYLADGKLRVHKIGRVVLPAKATEFDSIEAMARHPEFIPAVEDLMEARGSVWPPFFDLLLRVEKQYVDVHVPRLCPMDPDAAAGIQRWSDQRLSR</sequence>